<sequence>MEPHATSRRDRLITRTLKMNAISDEAAVAAFIAEEDPKDLLIETYVWRCADLDCKRLNETYKTREHLDSSFWFYRDCRVCKEPATSGCCLVEFKLVSPYLPDGSSLVERENRFDYFDDSDDNLLDFHEGSDDKFDYFDDSDDNLLYLGEGSDDSDDNLLYLGEGSDDSDKFDDKLDDSDESDDKLDDSDDSDHKLDDFDDKLDDSEDSDDYSERFEYWLNFPRKVDENA</sequence>
<dbReference type="AlphaFoldDB" id="A0A6A5ZZZ4"/>
<reference evidence="2" key="1">
    <citation type="journal article" date="2020" name="Stud. Mycol.">
        <title>101 Dothideomycetes genomes: a test case for predicting lifestyles and emergence of pathogens.</title>
        <authorList>
            <person name="Haridas S."/>
            <person name="Albert R."/>
            <person name="Binder M."/>
            <person name="Bloem J."/>
            <person name="Labutti K."/>
            <person name="Salamov A."/>
            <person name="Andreopoulos B."/>
            <person name="Baker S."/>
            <person name="Barry K."/>
            <person name="Bills G."/>
            <person name="Bluhm B."/>
            <person name="Cannon C."/>
            <person name="Castanera R."/>
            <person name="Culley D."/>
            <person name="Daum C."/>
            <person name="Ezra D."/>
            <person name="Gonzalez J."/>
            <person name="Henrissat B."/>
            <person name="Kuo A."/>
            <person name="Liang C."/>
            <person name="Lipzen A."/>
            <person name="Lutzoni F."/>
            <person name="Magnuson J."/>
            <person name="Mondo S."/>
            <person name="Nolan M."/>
            <person name="Ohm R."/>
            <person name="Pangilinan J."/>
            <person name="Park H.-J."/>
            <person name="Ramirez L."/>
            <person name="Alfaro M."/>
            <person name="Sun H."/>
            <person name="Tritt A."/>
            <person name="Yoshinaga Y."/>
            <person name="Zwiers L.-H."/>
            <person name="Turgeon B."/>
            <person name="Goodwin S."/>
            <person name="Spatafora J."/>
            <person name="Crous P."/>
            <person name="Grigoriev I."/>
        </authorList>
    </citation>
    <scope>NUCLEOTIDE SEQUENCE</scope>
    <source>
        <strain evidence="2">CBS 119687</strain>
    </source>
</reference>
<evidence type="ECO:0000256" key="1">
    <source>
        <dbReference type="SAM" id="MobiDB-lite"/>
    </source>
</evidence>
<feature type="compositionally biased region" description="Acidic residues" evidence="1">
    <location>
        <begin position="197"/>
        <end position="210"/>
    </location>
</feature>
<keyword evidence="3" id="KW-1185">Reference proteome</keyword>
<evidence type="ECO:0000313" key="3">
    <source>
        <dbReference type="Proteomes" id="UP000799771"/>
    </source>
</evidence>
<gene>
    <name evidence="2" type="ORF">P153DRAFT_360318</name>
</gene>
<dbReference type="EMBL" id="ML977516">
    <property type="protein sequence ID" value="KAF2125322.1"/>
    <property type="molecule type" value="Genomic_DNA"/>
</dbReference>
<organism evidence="2 3">
    <name type="scientific">Dothidotthia symphoricarpi CBS 119687</name>
    <dbReference type="NCBI Taxonomy" id="1392245"/>
    <lineage>
        <taxon>Eukaryota</taxon>
        <taxon>Fungi</taxon>
        <taxon>Dikarya</taxon>
        <taxon>Ascomycota</taxon>
        <taxon>Pezizomycotina</taxon>
        <taxon>Dothideomycetes</taxon>
        <taxon>Pleosporomycetidae</taxon>
        <taxon>Pleosporales</taxon>
        <taxon>Dothidotthiaceae</taxon>
        <taxon>Dothidotthia</taxon>
    </lineage>
</organism>
<feature type="region of interest" description="Disordered" evidence="1">
    <location>
        <begin position="156"/>
        <end position="211"/>
    </location>
</feature>
<dbReference type="GeneID" id="54407344"/>
<evidence type="ECO:0000313" key="2">
    <source>
        <dbReference type="EMBL" id="KAF2125322.1"/>
    </source>
</evidence>
<proteinExistence type="predicted"/>
<feature type="compositionally biased region" description="Acidic residues" evidence="1">
    <location>
        <begin position="174"/>
        <end position="190"/>
    </location>
</feature>
<dbReference type="Proteomes" id="UP000799771">
    <property type="component" value="Unassembled WGS sequence"/>
</dbReference>
<dbReference type="RefSeq" id="XP_033519714.1">
    <property type="nucleotide sequence ID" value="XM_033666912.1"/>
</dbReference>
<name>A0A6A5ZZZ4_9PLEO</name>
<protein>
    <submittedName>
        <fullName evidence="2">Uncharacterized protein</fullName>
    </submittedName>
</protein>
<accession>A0A6A5ZZZ4</accession>